<dbReference type="SUPFAM" id="SSF88713">
    <property type="entry name" value="Glycoside hydrolase/deacetylase"/>
    <property type="match status" value="1"/>
</dbReference>
<reference evidence="1" key="1">
    <citation type="submission" date="2018-05" db="EMBL/GenBank/DDBJ databases">
        <authorList>
            <person name="Lanie J.A."/>
            <person name="Ng W.-L."/>
            <person name="Kazmierczak K.M."/>
            <person name="Andrzejewski T.M."/>
            <person name="Davidsen T.M."/>
            <person name="Wayne K.J."/>
            <person name="Tettelin H."/>
            <person name="Glass J.I."/>
            <person name="Rusch D."/>
            <person name="Podicherti R."/>
            <person name="Tsui H.-C.T."/>
            <person name="Winkler M.E."/>
        </authorList>
    </citation>
    <scope>NUCLEOTIDE SEQUENCE</scope>
</reference>
<dbReference type="AlphaFoldDB" id="A0A381PGQ9"/>
<dbReference type="GO" id="GO:0005975">
    <property type="term" value="P:carbohydrate metabolic process"/>
    <property type="evidence" value="ECO:0007669"/>
    <property type="project" value="InterPro"/>
</dbReference>
<sequence length="221" mass="25220">MPLINSCNIACGGHSGDINSMQRCVELSIINNVEIGAHPSYPDKENFGRIHLNISALDLKESVLNQIESLISIAMDHNTDLTHIKAHGALYNEMINDSSLSNIYLDIIDVYKEKYSLYVPYRSEIEKIALKRGFKIKYEVFGDRNYNDDLTLVSRKEKEALITIPKQVINHISQIYYNNYVVSVNGNKHQIKADTYCIHSDTENAENILKSIKEHFANEKE</sequence>
<dbReference type="InterPro" id="IPR011330">
    <property type="entry name" value="Glyco_hydro/deAcase_b/a-brl"/>
</dbReference>
<proteinExistence type="predicted"/>
<dbReference type="InterPro" id="IPR005501">
    <property type="entry name" value="LamB/YcsF/PxpA-like"/>
</dbReference>
<dbReference type="Pfam" id="PF03746">
    <property type="entry name" value="LamB_YcsF"/>
    <property type="match status" value="1"/>
</dbReference>
<name>A0A381PGQ9_9ZZZZ</name>
<dbReference type="EMBL" id="UINC01000969">
    <property type="protein sequence ID" value="SUZ65834.1"/>
    <property type="molecule type" value="Genomic_DNA"/>
</dbReference>
<dbReference type="PANTHER" id="PTHR30292:SF0">
    <property type="entry name" value="5-OXOPROLINASE SUBUNIT A"/>
    <property type="match status" value="1"/>
</dbReference>
<dbReference type="Gene3D" id="3.20.20.370">
    <property type="entry name" value="Glycoside hydrolase/deacetylase"/>
    <property type="match status" value="1"/>
</dbReference>
<evidence type="ECO:0000313" key="1">
    <source>
        <dbReference type="EMBL" id="SUZ65834.1"/>
    </source>
</evidence>
<accession>A0A381PGQ9</accession>
<evidence type="ECO:0008006" key="2">
    <source>
        <dbReference type="Google" id="ProtNLM"/>
    </source>
</evidence>
<dbReference type="PANTHER" id="PTHR30292">
    <property type="entry name" value="UNCHARACTERIZED PROTEIN YBGL-RELATED"/>
    <property type="match status" value="1"/>
</dbReference>
<dbReference type="CDD" id="cd10801">
    <property type="entry name" value="LamB_YcsF_like_1"/>
    <property type="match status" value="1"/>
</dbReference>
<gene>
    <name evidence="1" type="ORF">METZ01_LOCUS18688</name>
</gene>
<organism evidence="1">
    <name type="scientific">marine metagenome</name>
    <dbReference type="NCBI Taxonomy" id="408172"/>
    <lineage>
        <taxon>unclassified sequences</taxon>
        <taxon>metagenomes</taxon>
        <taxon>ecological metagenomes</taxon>
    </lineage>
</organism>
<protein>
    <recommendedName>
        <fullName evidence="2">LamB/YcsF family protein</fullName>
    </recommendedName>
</protein>